<evidence type="ECO:0000256" key="6">
    <source>
        <dbReference type="ARBA" id="ARBA00023170"/>
    </source>
</evidence>
<dbReference type="PANTHER" id="PTHR21143:SF104">
    <property type="entry name" value="GUSTATORY RECEPTOR 8A-RELATED"/>
    <property type="match status" value="1"/>
</dbReference>
<keyword evidence="4 8" id="KW-1133">Transmembrane helix</keyword>
<gene>
    <name evidence="9" type="ORF">Zmor_019061</name>
</gene>
<keyword evidence="10" id="KW-1185">Reference proteome</keyword>
<dbReference type="AlphaFoldDB" id="A0AA38ME83"/>
<feature type="transmembrane region" description="Helical" evidence="8">
    <location>
        <begin position="252"/>
        <end position="273"/>
    </location>
</feature>
<feature type="transmembrane region" description="Helical" evidence="8">
    <location>
        <begin position="331"/>
        <end position="349"/>
    </location>
</feature>
<dbReference type="GO" id="GO:0030424">
    <property type="term" value="C:axon"/>
    <property type="evidence" value="ECO:0007669"/>
    <property type="project" value="TreeGrafter"/>
</dbReference>
<comment type="subcellular location">
    <subcellularLocation>
        <location evidence="1 8">Cell membrane</location>
        <topology evidence="1 8">Multi-pass membrane protein</topology>
    </subcellularLocation>
</comment>
<comment type="similarity">
    <text evidence="8">Belongs to the insect chemoreceptor superfamily. Gustatory receptor (GR) family.</text>
</comment>
<keyword evidence="2 8" id="KW-1003">Cell membrane</keyword>
<dbReference type="GO" id="GO:0050909">
    <property type="term" value="P:sensory perception of taste"/>
    <property type="evidence" value="ECO:0007669"/>
    <property type="project" value="InterPro"/>
</dbReference>
<dbReference type="PANTHER" id="PTHR21143">
    <property type="entry name" value="INVERTEBRATE GUSTATORY RECEPTOR"/>
    <property type="match status" value="1"/>
</dbReference>
<evidence type="ECO:0000313" key="10">
    <source>
        <dbReference type="Proteomes" id="UP001168821"/>
    </source>
</evidence>
<feature type="transmembrane region" description="Helical" evidence="8">
    <location>
        <begin position="124"/>
        <end position="146"/>
    </location>
</feature>
<feature type="transmembrane region" description="Helical" evidence="8">
    <location>
        <begin position="31"/>
        <end position="49"/>
    </location>
</feature>
<dbReference type="GO" id="GO:0043025">
    <property type="term" value="C:neuronal cell body"/>
    <property type="evidence" value="ECO:0007669"/>
    <property type="project" value="TreeGrafter"/>
</dbReference>
<keyword evidence="6 8" id="KW-0675">Receptor</keyword>
<dbReference type="GO" id="GO:0008049">
    <property type="term" value="P:male courtship behavior"/>
    <property type="evidence" value="ECO:0007669"/>
    <property type="project" value="TreeGrafter"/>
</dbReference>
<feature type="transmembrane region" description="Helical" evidence="8">
    <location>
        <begin position="61"/>
        <end position="83"/>
    </location>
</feature>
<feature type="transmembrane region" description="Helical" evidence="8">
    <location>
        <begin position="215"/>
        <end position="240"/>
    </location>
</feature>
<dbReference type="InterPro" id="IPR013604">
    <property type="entry name" value="7TM_chemorcpt"/>
</dbReference>
<evidence type="ECO:0000256" key="7">
    <source>
        <dbReference type="ARBA" id="ARBA00023224"/>
    </source>
</evidence>
<accession>A0AA38ME83</accession>
<feature type="transmembrane region" description="Helical" evidence="8">
    <location>
        <begin position="158"/>
        <end position="178"/>
    </location>
</feature>
<dbReference type="GO" id="GO:0007165">
    <property type="term" value="P:signal transduction"/>
    <property type="evidence" value="ECO:0007669"/>
    <property type="project" value="UniProtKB-KW"/>
</dbReference>
<comment type="function">
    <text evidence="8">Gustatory receptor which mediates acceptance or avoidance behavior, depending on its substrates.</text>
</comment>
<evidence type="ECO:0000256" key="2">
    <source>
        <dbReference type="ARBA" id="ARBA00022475"/>
    </source>
</evidence>
<keyword evidence="7 8" id="KW-0807">Transducer</keyword>
<evidence type="ECO:0000256" key="8">
    <source>
        <dbReference type="RuleBase" id="RU363108"/>
    </source>
</evidence>
<dbReference type="Proteomes" id="UP001168821">
    <property type="component" value="Unassembled WGS sequence"/>
</dbReference>
<dbReference type="GO" id="GO:0030425">
    <property type="term" value="C:dendrite"/>
    <property type="evidence" value="ECO:0007669"/>
    <property type="project" value="TreeGrafter"/>
</dbReference>
<evidence type="ECO:0000256" key="4">
    <source>
        <dbReference type="ARBA" id="ARBA00022989"/>
    </source>
</evidence>
<keyword evidence="3 8" id="KW-0812">Transmembrane</keyword>
<organism evidence="9 10">
    <name type="scientific">Zophobas morio</name>
    <dbReference type="NCBI Taxonomy" id="2755281"/>
    <lineage>
        <taxon>Eukaryota</taxon>
        <taxon>Metazoa</taxon>
        <taxon>Ecdysozoa</taxon>
        <taxon>Arthropoda</taxon>
        <taxon>Hexapoda</taxon>
        <taxon>Insecta</taxon>
        <taxon>Pterygota</taxon>
        <taxon>Neoptera</taxon>
        <taxon>Endopterygota</taxon>
        <taxon>Coleoptera</taxon>
        <taxon>Polyphaga</taxon>
        <taxon>Cucujiformia</taxon>
        <taxon>Tenebrionidae</taxon>
        <taxon>Zophobas</taxon>
    </lineage>
</organism>
<proteinExistence type="inferred from homology"/>
<keyword evidence="5 8" id="KW-0472">Membrane</keyword>
<evidence type="ECO:0000256" key="1">
    <source>
        <dbReference type="ARBA" id="ARBA00004651"/>
    </source>
</evidence>
<dbReference type="EMBL" id="JALNTZ010000005">
    <property type="protein sequence ID" value="KAJ3653152.1"/>
    <property type="molecule type" value="Genomic_DNA"/>
</dbReference>
<name>A0AA38ME83_9CUCU</name>
<reference evidence="9" key="1">
    <citation type="journal article" date="2023" name="G3 (Bethesda)">
        <title>Whole genome assemblies of Zophobas morio and Tenebrio molitor.</title>
        <authorList>
            <person name="Kaur S."/>
            <person name="Stinson S.A."/>
            <person name="diCenzo G.C."/>
        </authorList>
    </citation>
    <scope>NUCLEOTIDE SEQUENCE</scope>
    <source>
        <strain evidence="9">QUZm001</strain>
    </source>
</reference>
<dbReference type="GO" id="GO:0007635">
    <property type="term" value="P:chemosensory behavior"/>
    <property type="evidence" value="ECO:0007669"/>
    <property type="project" value="TreeGrafter"/>
</dbReference>
<sequence>MNPTTKILVTFFAIGRLLSLTPFYHHSVTRYQKIYSCVLVTLIAVITSLSENHRNLFSEYLVKQILYILSDINLLVFSCYTPLSTIFWNRENWIKLIQNLKFMVSTSSSSSKISKYVQLAVVRLLVKLVALILIYDFWATLFGWTYITSYNIHYLQYYLFYSYHIFVDVILYIIFLQYRHLNALLKISVDSDHTLQKIKQNYCFLKDTVDVFNEIFGWSTAFAISYTILYVLLTFDFMVMNTMRPKNGYLEIMILADVVLVIFTIVGTSVVILRCDLILKEADNLVKKAYKLQRNCNLMIYQKQFERFSNALDQNFPKFSAARFFNIERCTILNIVNTIITIFIVMIQFRNVV</sequence>
<evidence type="ECO:0000313" key="9">
    <source>
        <dbReference type="EMBL" id="KAJ3653152.1"/>
    </source>
</evidence>
<comment type="caution">
    <text evidence="9">The sequence shown here is derived from an EMBL/GenBank/DDBJ whole genome shotgun (WGS) entry which is preliminary data.</text>
</comment>
<dbReference type="GO" id="GO:0005886">
    <property type="term" value="C:plasma membrane"/>
    <property type="evidence" value="ECO:0007669"/>
    <property type="project" value="UniProtKB-SubCell"/>
</dbReference>
<dbReference type="Pfam" id="PF08395">
    <property type="entry name" value="7tm_7"/>
    <property type="match status" value="1"/>
</dbReference>
<protein>
    <recommendedName>
        <fullName evidence="8">Gustatory receptor</fullName>
    </recommendedName>
</protein>
<evidence type="ECO:0000256" key="5">
    <source>
        <dbReference type="ARBA" id="ARBA00023136"/>
    </source>
</evidence>
<evidence type="ECO:0000256" key="3">
    <source>
        <dbReference type="ARBA" id="ARBA00022692"/>
    </source>
</evidence>